<dbReference type="Proteomes" id="UP000467214">
    <property type="component" value="Unassembled WGS sequence"/>
</dbReference>
<comment type="subcellular location">
    <subcellularLocation>
        <location evidence="1">Fimbrium</location>
    </subcellularLocation>
</comment>
<dbReference type="InterPro" id="IPR008707">
    <property type="entry name" value="B-propeller_PilY1"/>
</dbReference>
<dbReference type="SUPFAM" id="SSF50998">
    <property type="entry name" value="Quinoprotein alcohol dehydrogenase-like"/>
    <property type="match status" value="1"/>
</dbReference>
<evidence type="ECO:0000259" key="9">
    <source>
        <dbReference type="Pfam" id="PF05567"/>
    </source>
</evidence>
<comment type="caution">
    <text evidence="10">The sequence shown here is derived from an EMBL/GenBank/DDBJ whole genome shotgun (WGS) entry which is preliminary data.</text>
</comment>
<keyword evidence="6" id="KW-0281">Fimbrium</keyword>
<evidence type="ECO:0000256" key="4">
    <source>
        <dbReference type="ARBA" id="ARBA00022723"/>
    </source>
</evidence>
<dbReference type="EMBL" id="WSSB01000011">
    <property type="protein sequence ID" value="MXR37716.1"/>
    <property type="molecule type" value="Genomic_DNA"/>
</dbReference>
<feature type="region of interest" description="Disordered" evidence="7">
    <location>
        <begin position="338"/>
        <end position="368"/>
    </location>
</feature>
<organism evidence="10 11">
    <name type="scientific">Craterilacuibacter sinensis</name>
    <dbReference type="NCBI Taxonomy" id="2686017"/>
    <lineage>
        <taxon>Bacteria</taxon>
        <taxon>Pseudomonadati</taxon>
        <taxon>Pseudomonadota</taxon>
        <taxon>Betaproteobacteria</taxon>
        <taxon>Neisseriales</taxon>
        <taxon>Neisseriaceae</taxon>
        <taxon>Craterilacuibacter</taxon>
    </lineage>
</organism>
<dbReference type="Pfam" id="PF05567">
    <property type="entry name" value="T4P_PilY1"/>
    <property type="match status" value="1"/>
</dbReference>
<evidence type="ECO:0000313" key="11">
    <source>
        <dbReference type="Proteomes" id="UP000467214"/>
    </source>
</evidence>
<proteinExistence type="inferred from homology"/>
<sequence length="1123" mass="121659">MLKRPYLPCAIALAFSPQLPAVELADVPLYLAVDMAPNVLLTLDDSGSMAYAYAPDSVGETASSKRFKAASFNGIAYNPKFSYPAPQVRGRNYSTRFNQAYINGFNSGQGSVNLDTQYLTYANCNFSLSKNYCQDQDKQGQKSAFYTLWYADAGMSKPRACDASDPKDEDCYLEIVVGSGDDIAAGSSAERKQNFANWYSFYRTRAQTMTSGALQAIDGIDDGRIRLGWQALTACNRFDGNCQGYDGRTRDNRLRVLDSTQRERFYQSLERFKVYGWTPLRSALERTGSYLQQTGRDSPWAEQPYVDKGTEYSCRKNFSVVFTDGLWNQDGGFNIGGNVDGSNHTLPADAQGKRQSYSPRPPFRDSNNNSLADTAFAYWASDLRPDLANNVPASFSDRSGNADTQYWNPKNNPATWQHMVTFGIGLGLGETLTSHPQWAGSTWAGEGYKALMNGTTNWPAVDSSGKNALTGHVYDLWHAAINSRGQFFSADDPKALSEAFRQTFASIIDASPTAAPLSANSGAIQQSSLLYQAGFDSKDWHGQLQAWQLKADSTLGQVKWDAARQLPAPAARRLFTLNGSSPRLLDSCNSLSDAQLQALGPDLASCNLRLQWLRGDASQEVRNGGSLRNRPVSVLGDIINSAPAYAGSQDFGWSKAEGLASSERNSYAGYLAAKRVRTPLLLAGANDGILHGFDADNGRELFGFVPPAVFDNLKALSEPAYSHRYTVDGSPTLGDAYYGGSWKTVLVGGLNKGGRAVYALNVSDPDNFSSQHVLWQFTDPDLGYSYGQPQITRLNNGDWAAVFGSGYDSARSALFVVRLSDGKLLQKILLGQDQGLAGITLYDQDKDGVSDAAYAGDLAGQLWKFDLSASTPVAWKTANQGKPLFITPPGQAITTAPLIGPHPQGNGNMVYFGSGRYLGPSDINNQEVQAFYAVQDKGSDNGIILGAAQLQTQTLEEEITQGGAVLRKTSSHNVDWSRQYGWLLSLSRNSGERVITTPLLNHGRILFTTMLPSTDPCVPGGDGWLMALRADSGGRTLDSTFDLNGDGVINSKDKIGGNSASGVRLAVGIPTAPTFVENPATPGLAPVYVSGTAGKIELINIGVPLPPPTGQLKLKRIYWKQIL</sequence>
<dbReference type="RefSeq" id="WP_160797474.1">
    <property type="nucleotide sequence ID" value="NZ_WSSB01000011.1"/>
</dbReference>
<protein>
    <recommendedName>
        <fullName evidence="9">PilY1 beta-propeller domain-containing protein</fullName>
    </recommendedName>
</protein>
<keyword evidence="11" id="KW-1185">Reference proteome</keyword>
<dbReference type="InterPro" id="IPR011047">
    <property type="entry name" value="Quinoprotein_ADH-like_sf"/>
</dbReference>
<evidence type="ECO:0000313" key="10">
    <source>
        <dbReference type="EMBL" id="MXR37716.1"/>
    </source>
</evidence>
<comment type="similarity">
    <text evidence="2">Belongs to the PilY1 family.</text>
</comment>
<gene>
    <name evidence="10" type="ORF">GQF02_12100</name>
</gene>
<dbReference type="AlphaFoldDB" id="A0A845BU74"/>
<evidence type="ECO:0000256" key="7">
    <source>
        <dbReference type="SAM" id="MobiDB-lite"/>
    </source>
</evidence>
<accession>A0A845BU74</accession>
<dbReference type="GO" id="GO:0046872">
    <property type="term" value="F:metal ion binding"/>
    <property type="evidence" value="ECO:0007669"/>
    <property type="project" value="UniProtKB-KW"/>
</dbReference>
<evidence type="ECO:0000256" key="6">
    <source>
        <dbReference type="ARBA" id="ARBA00023263"/>
    </source>
</evidence>
<name>A0A845BU74_9NEIS</name>
<reference evidence="10 11" key="1">
    <citation type="submission" date="2019-12" db="EMBL/GenBank/DDBJ databases">
        <title>Neisseriaceae gen. nov. sp. Genome sequencing and assembly.</title>
        <authorList>
            <person name="Liu Z."/>
            <person name="Li A."/>
        </authorList>
    </citation>
    <scope>NUCLEOTIDE SEQUENCE [LARGE SCALE GENOMIC DNA]</scope>
    <source>
        <strain evidence="10 11">B2N2-7</strain>
    </source>
</reference>
<evidence type="ECO:0000256" key="2">
    <source>
        <dbReference type="ARBA" id="ARBA00008387"/>
    </source>
</evidence>
<keyword evidence="8" id="KW-0732">Signal</keyword>
<evidence type="ECO:0000256" key="1">
    <source>
        <dbReference type="ARBA" id="ARBA00004561"/>
    </source>
</evidence>
<keyword evidence="4" id="KW-0479">Metal-binding</keyword>
<keyword evidence="5" id="KW-0106">Calcium</keyword>
<evidence type="ECO:0000256" key="5">
    <source>
        <dbReference type="ARBA" id="ARBA00022837"/>
    </source>
</evidence>
<evidence type="ECO:0000256" key="8">
    <source>
        <dbReference type="SAM" id="SignalP"/>
    </source>
</evidence>
<feature type="domain" description="PilY1 beta-propeller" evidence="9">
    <location>
        <begin position="635"/>
        <end position="957"/>
    </location>
</feature>
<dbReference type="GO" id="GO:0009289">
    <property type="term" value="C:pilus"/>
    <property type="evidence" value="ECO:0007669"/>
    <property type="project" value="UniProtKB-SubCell"/>
</dbReference>
<evidence type="ECO:0000256" key="3">
    <source>
        <dbReference type="ARBA" id="ARBA00022558"/>
    </source>
</evidence>
<feature type="chain" id="PRO_5032385835" description="PilY1 beta-propeller domain-containing protein" evidence="8">
    <location>
        <begin position="22"/>
        <end position="1123"/>
    </location>
</feature>
<keyword evidence="3" id="KW-1029">Fimbrium biogenesis</keyword>
<feature type="signal peptide" evidence="8">
    <location>
        <begin position="1"/>
        <end position="21"/>
    </location>
</feature>